<sequence length="449" mass="48888">MTKRKRRENGHMVQVSSPTSLTAAERRRQRAAEYNRRPEVREKQRIRMAERRAAVKAKRRQWDPPTPVKRSAYVVPVSDPHSQTPDLSPTMVNPTKSTLTPVLGGDGPTDGSEVDDSLSLNAAEIFAMCVLADLADQDSVSEDGPLGGDTSIGSVHDNTGPGSPLAVPHKGGSAELSVCATTMAFDKGTSARSSLLPSSELAVHAEPTFKKKGRKAYWTESEPLPPAVSPASRQQKSLWREVGMLGPLTYVQQVQIQVANLACPLSEDSDVSDGDAEEVGAVPGARPWSAKFVTRDVFMDIVRWRKEEGCDGYESALSICRPAGRHKVQDAILKNQHMEKNAQGAGTASLLIRDGMKEIYGSSRTGMFRKGLNSIDSEGPQTGLLDCNLRDVRLEKTHGDHWKTYEMLRKMQEACDRIYGRFGVLGKVGNCEGVNIGTKFGGLNCGKSL</sequence>
<proteinExistence type="predicted"/>
<reference evidence="2" key="1">
    <citation type="submission" date="2023-03" db="EMBL/GenBank/DDBJ databases">
        <title>Massive genome expansion in bonnet fungi (Mycena s.s.) driven by repeated elements and novel gene families across ecological guilds.</title>
        <authorList>
            <consortium name="Lawrence Berkeley National Laboratory"/>
            <person name="Harder C.B."/>
            <person name="Miyauchi S."/>
            <person name="Viragh M."/>
            <person name="Kuo A."/>
            <person name="Thoen E."/>
            <person name="Andreopoulos B."/>
            <person name="Lu D."/>
            <person name="Skrede I."/>
            <person name="Drula E."/>
            <person name="Henrissat B."/>
            <person name="Morin E."/>
            <person name="Kohler A."/>
            <person name="Barry K."/>
            <person name="LaButti K."/>
            <person name="Morin E."/>
            <person name="Salamov A."/>
            <person name="Lipzen A."/>
            <person name="Mereny Z."/>
            <person name="Hegedus B."/>
            <person name="Baldrian P."/>
            <person name="Stursova M."/>
            <person name="Weitz H."/>
            <person name="Taylor A."/>
            <person name="Grigoriev I.V."/>
            <person name="Nagy L.G."/>
            <person name="Martin F."/>
            <person name="Kauserud H."/>
        </authorList>
    </citation>
    <scope>NUCLEOTIDE SEQUENCE</scope>
    <source>
        <strain evidence="2">CBHHK188m</strain>
    </source>
</reference>
<accession>A0AAD7JD35</accession>
<organism evidence="2 3">
    <name type="scientific">Mycena maculata</name>
    <dbReference type="NCBI Taxonomy" id="230809"/>
    <lineage>
        <taxon>Eukaryota</taxon>
        <taxon>Fungi</taxon>
        <taxon>Dikarya</taxon>
        <taxon>Basidiomycota</taxon>
        <taxon>Agaricomycotina</taxon>
        <taxon>Agaricomycetes</taxon>
        <taxon>Agaricomycetidae</taxon>
        <taxon>Agaricales</taxon>
        <taxon>Marasmiineae</taxon>
        <taxon>Mycenaceae</taxon>
        <taxon>Mycena</taxon>
    </lineage>
</organism>
<feature type="region of interest" description="Disordered" evidence="1">
    <location>
        <begin position="1"/>
        <end position="42"/>
    </location>
</feature>
<gene>
    <name evidence="2" type="ORF">DFH07DRAFT_771348</name>
</gene>
<feature type="region of interest" description="Disordered" evidence="1">
    <location>
        <begin position="140"/>
        <end position="171"/>
    </location>
</feature>
<protein>
    <submittedName>
        <fullName evidence="2">Uncharacterized protein</fullName>
    </submittedName>
</protein>
<evidence type="ECO:0000313" key="3">
    <source>
        <dbReference type="Proteomes" id="UP001215280"/>
    </source>
</evidence>
<keyword evidence="3" id="KW-1185">Reference proteome</keyword>
<evidence type="ECO:0000256" key="1">
    <source>
        <dbReference type="SAM" id="MobiDB-lite"/>
    </source>
</evidence>
<feature type="compositionally biased region" description="Polar residues" evidence="1">
    <location>
        <begin position="151"/>
        <end position="161"/>
    </location>
</feature>
<comment type="caution">
    <text evidence="2">The sequence shown here is derived from an EMBL/GenBank/DDBJ whole genome shotgun (WGS) entry which is preliminary data.</text>
</comment>
<name>A0AAD7JD35_9AGAR</name>
<dbReference type="EMBL" id="JARJLG010000044">
    <property type="protein sequence ID" value="KAJ7762069.1"/>
    <property type="molecule type" value="Genomic_DNA"/>
</dbReference>
<feature type="compositionally biased region" description="Basic and acidic residues" evidence="1">
    <location>
        <begin position="24"/>
        <end position="42"/>
    </location>
</feature>
<evidence type="ECO:0000313" key="2">
    <source>
        <dbReference type="EMBL" id="KAJ7762069.1"/>
    </source>
</evidence>
<dbReference type="Proteomes" id="UP001215280">
    <property type="component" value="Unassembled WGS sequence"/>
</dbReference>
<dbReference type="AlphaFoldDB" id="A0AAD7JD35"/>